<dbReference type="Gene3D" id="3.40.1260.10">
    <property type="entry name" value="DsrEFH-like"/>
    <property type="match status" value="1"/>
</dbReference>
<dbReference type="Gene3D" id="3.30.110.40">
    <property type="entry name" value="TusA-like domain"/>
    <property type="match status" value="1"/>
</dbReference>
<dbReference type="Gene3D" id="3.50.50.60">
    <property type="entry name" value="FAD/NAD(P)-binding domain"/>
    <property type="match status" value="2"/>
</dbReference>
<dbReference type="InterPro" id="IPR050260">
    <property type="entry name" value="FAD-bd_OxRdtase"/>
</dbReference>
<dbReference type="InterPro" id="IPR004099">
    <property type="entry name" value="Pyr_nucl-diS_OxRdtase_dimer"/>
</dbReference>
<evidence type="ECO:0000256" key="6">
    <source>
        <dbReference type="ARBA" id="ARBA00023284"/>
    </source>
</evidence>
<dbReference type="InterPro" id="IPR036873">
    <property type="entry name" value="Rhodanese-like_dom_sf"/>
</dbReference>
<dbReference type="PROSITE" id="PS50206">
    <property type="entry name" value="RHODANESE_3"/>
    <property type="match status" value="1"/>
</dbReference>
<dbReference type="SMART" id="SM00450">
    <property type="entry name" value="RHOD"/>
    <property type="match status" value="1"/>
</dbReference>
<dbReference type="PANTHER" id="PTHR43429:SF1">
    <property type="entry name" value="NAD(P)H SULFUR OXIDOREDUCTASE (COA-DEPENDENT)"/>
    <property type="match status" value="1"/>
</dbReference>
<comment type="similarity">
    <text evidence="2">Belongs to the class-III pyridine nucleotide-disulfide oxidoreductase family.</text>
</comment>
<evidence type="ECO:0000256" key="4">
    <source>
        <dbReference type="ARBA" id="ARBA00022827"/>
    </source>
</evidence>
<dbReference type="SUPFAM" id="SSF52821">
    <property type="entry name" value="Rhodanese/Cell cycle control phosphatase"/>
    <property type="match status" value="1"/>
</dbReference>
<keyword evidence="9" id="KW-1185">Reference proteome</keyword>
<dbReference type="InterPro" id="IPR036188">
    <property type="entry name" value="FAD/NAD-bd_sf"/>
</dbReference>
<dbReference type="InterPro" id="IPR001763">
    <property type="entry name" value="Rhodanese-like_dom"/>
</dbReference>
<dbReference type="PRINTS" id="PR00411">
    <property type="entry name" value="PNDRDTASEI"/>
</dbReference>
<evidence type="ECO:0000256" key="3">
    <source>
        <dbReference type="ARBA" id="ARBA00022630"/>
    </source>
</evidence>
<evidence type="ECO:0000256" key="5">
    <source>
        <dbReference type="ARBA" id="ARBA00023002"/>
    </source>
</evidence>
<dbReference type="PANTHER" id="PTHR43429">
    <property type="entry name" value="PYRIDINE NUCLEOTIDE-DISULFIDE OXIDOREDUCTASE DOMAIN-CONTAINING"/>
    <property type="match status" value="1"/>
</dbReference>
<keyword evidence="5" id="KW-0560">Oxidoreductase</keyword>
<dbReference type="Pfam" id="PF01206">
    <property type="entry name" value="TusA"/>
    <property type="match status" value="1"/>
</dbReference>
<dbReference type="EMBL" id="CP051151">
    <property type="protein sequence ID" value="QLY40063.1"/>
    <property type="molecule type" value="Genomic_DNA"/>
</dbReference>
<evidence type="ECO:0000256" key="2">
    <source>
        <dbReference type="ARBA" id="ARBA00009130"/>
    </source>
</evidence>
<evidence type="ECO:0000256" key="1">
    <source>
        <dbReference type="ARBA" id="ARBA00001974"/>
    </source>
</evidence>
<gene>
    <name evidence="8" type="ORF">HF295_03985</name>
</gene>
<dbReference type="InterPro" id="IPR001455">
    <property type="entry name" value="TusA-like"/>
</dbReference>
<evidence type="ECO:0000313" key="9">
    <source>
        <dbReference type="Proteomes" id="UP000512167"/>
    </source>
</evidence>
<dbReference type="PRINTS" id="PR00368">
    <property type="entry name" value="FADPNR"/>
</dbReference>
<comment type="cofactor">
    <cofactor evidence="1">
        <name>FAD</name>
        <dbReference type="ChEBI" id="CHEBI:57692"/>
    </cofactor>
</comment>
<evidence type="ECO:0000313" key="8">
    <source>
        <dbReference type="EMBL" id="QLY40063.1"/>
    </source>
</evidence>
<organism evidence="8 9">
    <name type="scientific">Hujiaoplasma nucleasis</name>
    <dbReference type="NCBI Taxonomy" id="2725268"/>
    <lineage>
        <taxon>Bacteria</taxon>
        <taxon>Bacillati</taxon>
        <taxon>Mycoplasmatota</taxon>
        <taxon>Mollicutes</taxon>
        <taxon>Candidatus Izemoplasmatales</taxon>
        <taxon>Hujiaoplasmataceae</taxon>
        <taxon>Hujiaoplasma</taxon>
    </lineage>
</organism>
<dbReference type="Pfam" id="PF00581">
    <property type="entry name" value="Rhodanese"/>
    <property type="match status" value="1"/>
</dbReference>
<sequence length="817" mass="90157">MKNKTIIIGGVAGGASTATRLRRLDETREIIMLERGEYISFANCGLPYYIGGVIESRDALIVETVEDMQARFNIDVRIFSEVTSINREEKTITIRNIKSNEIYKESYDQLVISTGAFPVKPPIPGINEAKHLYTLRNIADMDIIKNYINQEKPKHASVIGGGFIGIEMAENLHHLGMEVSIVEMANQVMGPIDIEMAEIIHQHIRNKGVDLILSDGVKSFNNEGKEIELTSGKKIQTDLIIFSIGVRPENLLAKEAGIELGKFGGISVNEYLQTSDPNIYAIGDVIEVNDFVTKDITMIPLAGPANKQGRIVADNLCGIESVYTGSMGTSVAKVFDYTVGSTGNNEKTLIKKKLKYKTIHIHPGSHAGYYPGSTTIAMKLLFDPETEKIYGGQAVGMDGVDKRIDVIATAIRANLKVTELKDLELSYAPPFSSAKDPVNMLGFVAENIINHLVKVIEWNDVNELIKSKSFILDVRDEIEYQLGSIPSAVNIPLPQLRNRLNELPLDQKIYIYCQTGIRAYNAYRILSQKGFDVYNLDGAFRTYQCVFNPGETSSCQETDDSGVMIIDQPQIDLNDIKSDLQVNAIGLQCPGPIVKAFKSLESLKDGQILEISASDPGFEKDVVTWAKKGGHQLLTVNKENKSMTAFIRKGTHHIPSSPAAAKDGSTIVVFSQDLDKALAAFIIAQGAKAMGKDVSLFFTFWGLNILRKAKKQKVKKAFLEKMFGKMMPRGSKKLPISKMNMAGMGPLMMKHIMKKKNVDSLELMIEKAKELDIKLTACAMSMDILGIKKEELIDGIEIAGVATYLGDTADSNHNLFI</sequence>
<reference evidence="8 9" key="1">
    <citation type="submission" date="2020-04" db="EMBL/GenBank/DDBJ databases">
        <authorList>
            <person name="Zheng R.K."/>
            <person name="Sun C.M."/>
        </authorList>
    </citation>
    <scope>NUCLEOTIDE SEQUENCE [LARGE SCALE GENOMIC DNA]</scope>
    <source>
        <strain evidence="9">zrk29</strain>
    </source>
</reference>
<dbReference type="Pfam" id="PF02852">
    <property type="entry name" value="Pyr_redox_dim"/>
    <property type="match status" value="1"/>
</dbReference>
<dbReference type="Proteomes" id="UP000512167">
    <property type="component" value="Chromosome"/>
</dbReference>
<dbReference type="Pfam" id="PF07992">
    <property type="entry name" value="Pyr_redox_2"/>
    <property type="match status" value="1"/>
</dbReference>
<keyword evidence="6" id="KW-0676">Redox-active center</keyword>
<proteinExistence type="inferred from homology"/>
<dbReference type="InterPro" id="IPR032836">
    <property type="entry name" value="DsrE2-like"/>
</dbReference>
<dbReference type="SUPFAM" id="SSF64307">
    <property type="entry name" value="SirA-like"/>
    <property type="match status" value="1"/>
</dbReference>
<dbReference type="InterPro" id="IPR036868">
    <property type="entry name" value="TusA-like_sf"/>
</dbReference>
<dbReference type="SUPFAM" id="SSF75169">
    <property type="entry name" value="DsrEFH-like"/>
    <property type="match status" value="1"/>
</dbReference>
<dbReference type="SUPFAM" id="SSF51905">
    <property type="entry name" value="FAD/NAD(P)-binding domain"/>
    <property type="match status" value="1"/>
</dbReference>
<dbReference type="KEGG" id="tbk:HF295_03985"/>
<dbReference type="Gene3D" id="3.40.250.10">
    <property type="entry name" value="Rhodanese-like domain"/>
    <property type="match status" value="1"/>
</dbReference>
<dbReference type="InterPro" id="IPR027396">
    <property type="entry name" value="DsrEFH-like"/>
</dbReference>
<dbReference type="InterPro" id="IPR023753">
    <property type="entry name" value="FAD/NAD-binding_dom"/>
</dbReference>
<dbReference type="GO" id="GO:0016491">
    <property type="term" value="F:oxidoreductase activity"/>
    <property type="evidence" value="ECO:0007669"/>
    <property type="project" value="UniProtKB-KW"/>
</dbReference>
<accession>A0A7L6N1M2</accession>
<dbReference type="SUPFAM" id="SSF55424">
    <property type="entry name" value="FAD/NAD-linked reductases, dimerisation (C-terminal) domain"/>
    <property type="match status" value="1"/>
</dbReference>
<name>A0A7L6N1M2_9MOLU</name>
<dbReference type="Pfam" id="PF13686">
    <property type="entry name" value="DrsE_2"/>
    <property type="match status" value="1"/>
</dbReference>
<feature type="domain" description="Rhodanese" evidence="7">
    <location>
        <begin position="465"/>
        <end position="551"/>
    </location>
</feature>
<keyword evidence="4" id="KW-0274">FAD</keyword>
<evidence type="ECO:0000259" key="7">
    <source>
        <dbReference type="PROSITE" id="PS50206"/>
    </source>
</evidence>
<dbReference type="InterPro" id="IPR016156">
    <property type="entry name" value="FAD/NAD-linked_Rdtase_dimer_sf"/>
</dbReference>
<dbReference type="PROSITE" id="PS01148">
    <property type="entry name" value="UPF0033"/>
    <property type="match status" value="1"/>
</dbReference>
<keyword evidence="3" id="KW-0285">Flavoprotein</keyword>
<dbReference type="AlphaFoldDB" id="A0A7L6N1M2"/>
<dbReference type="RefSeq" id="WP_312032561.1">
    <property type="nucleotide sequence ID" value="NZ_CP051151.1"/>
</dbReference>
<protein>
    <submittedName>
        <fullName evidence="8">FAD-dependent oxidoreductase</fullName>
    </submittedName>
</protein>